<feature type="transmembrane region" description="Helical" evidence="3">
    <location>
        <begin position="50"/>
        <end position="69"/>
    </location>
</feature>
<feature type="transmembrane region" description="Helical" evidence="3">
    <location>
        <begin position="20"/>
        <end position="44"/>
    </location>
</feature>
<proteinExistence type="inferred from homology"/>
<feature type="transmembrane region" description="Helical" evidence="3">
    <location>
        <begin position="288"/>
        <end position="306"/>
    </location>
</feature>
<dbReference type="Proteomes" id="UP000024942">
    <property type="component" value="Unassembled WGS sequence"/>
</dbReference>
<dbReference type="EMBL" id="ARYL01000020">
    <property type="protein sequence ID" value="KDA01855.1"/>
    <property type="molecule type" value="Genomic_DNA"/>
</dbReference>
<reference evidence="4 5" key="1">
    <citation type="journal article" date="2014" name="Antonie Van Leeuwenhoek">
        <title>Hyphomonas beringensis sp. nov. and Hyphomonas chukchiensis sp. nov., isolated from surface seawater of the Bering Sea and Chukchi Sea.</title>
        <authorList>
            <person name="Li C."/>
            <person name="Lai Q."/>
            <person name="Li G."/>
            <person name="Dong C."/>
            <person name="Wang J."/>
            <person name="Liao Y."/>
            <person name="Shao Z."/>
        </authorList>
    </citation>
    <scope>NUCLEOTIDE SEQUENCE [LARGE SCALE GENOMIC DNA]</scope>
    <source>
        <strain evidence="4 5">SCH89</strain>
    </source>
</reference>
<dbReference type="OrthoDB" id="7584869at2"/>
<organism evidence="4 5">
    <name type="scientific">Hyphomonas oceanitis SCH89</name>
    <dbReference type="NCBI Taxonomy" id="1280953"/>
    <lineage>
        <taxon>Bacteria</taxon>
        <taxon>Pseudomonadati</taxon>
        <taxon>Pseudomonadota</taxon>
        <taxon>Alphaproteobacteria</taxon>
        <taxon>Hyphomonadales</taxon>
        <taxon>Hyphomonadaceae</taxon>
        <taxon>Hyphomonas</taxon>
    </lineage>
</organism>
<accession>A0A059G5K6</accession>
<dbReference type="InterPro" id="IPR039672">
    <property type="entry name" value="MFS_2"/>
</dbReference>
<dbReference type="STRING" id="1280953.HOC_13099"/>
<dbReference type="AlphaFoldDB" id="A0A059G5K6"/>
<feature type="coiled-coil region" evidence="2">
    <location>
        <begin position="459"/>
        <end position="486"/>
    </location>
</feature>
<gene>
    <name evidence="4" type="ORF">HOC_13099</name>
</gene>
<evidence type="ECO:0008006" key="6">
    <source>
        <dbReference type="Google" id="ProtNLM"/>
    </source>
</evidence>
<dbReference type="RefSeq" id="WP_051624859.1">
    <property type="nucleotide sequence ID" value="NZ_ARYL01000020.1"/>
</dbReference>
<feature type="transmembrane region" description="Helical" evidence="3">
    <location>
        <begin position="441"/>
        <end position="459"/>
    </location>
</feature>
<dbReference type="GO" id="GO:0005886">
    <property type="term" value="C:plasma membrane"/>
    <property type="evidence" value="ECO:0007669"/>
    <property type="project" value="TreeGrafter"/>
</dbReference>
<evidence type="ECO:0000313" key="4">
    <source>
        <dbReference type="EMBL" id="KDA01855.1"/>
    </source>
</evidence>
<evidence type="ECO:0000256" key="1">
    <source>
        <dbReference type="ARBA" id="ARBA00009617"/>
    </source>
</evidence>
<dbReference type="Pfam" id="PF13347">
    <property type="entry name" value="MFS_2"/>
    <property type="match status" value="1"/>
</dbReference>
<feature type="transmembrane region" description="Helical" evidence="3">
    <location>
        <begin position="90"/>
        <end position="107"/>
    </location>
</feature>
<keyword evidence="3" id="KW-1133">Transmembrane helix</keyword>
<keyword evidence="2" id="KW-0175">Coiled coil</keyword>
<dbReference type="PANTHER" id="PTHR11328:SF24">
    <property type="entry name" value="MAJOR FACILITATOR SUPERFAMILY (MFS) PROFILE DOMAIN-CONTAINING PROTEIN"/>
    <property type="match status" value="1"/>
</dbReference>
<dbReference type="PANTHER" id="PTHR11328">
    <property type="entry name" value="MAJOR FACILITATOR SUPERFAMILY DOMAIN-CONTAINING PROTEIN"/>
    <property type="match status" value="1"/>
</dbReference>
<evidence type="ECO:0000256" key="2">
    <source>
        <dbReference type="SAM" id="Coils"/>
    </source>
</evidence>
<feature type="transmembrane region" description="Helical" evidence="3">
    <location>
        <begin position="318"/>
        <end position="335"/>
    </location>
</feature>
<keyword evidence="3" id="KW-0812">Transmembrane</keyword>
<feature type="transmembrane region" description="Helical" evidence="3">
    <location>
        <begin position="119"/>
        <end position="137"/>
    </location>
</feature>
<dbReference type="GO" id="GO:0015293">
    <property type="term" value="F:symporter activity"/>
    <property type="evidence" value="ECO:0007669"/>
    <property type="project" value="InterPro"/>
</dbReference>
<keyword evidence="5" id="KW-1185">Reference proteome</keyword>
<dbReference type="SUPFAM" id="SSF103473">
    <property type="entry name" value="MFS general substrate transporter"/>
    <property type="match status" value="1"/>
</dbReference>
<sequence length="494" mass="54300">MSGIEKSEWGHKRLPPVSTLLFGFGSTAVGIKDMGFRTILLLYYNQVIGLPAGQVAATIMIALICDAVLDPIIGEISDNFRSRWGRRHPFMYAAALPVSIAYVFLWLPPEGWGVGNTLIYMFVLSVFIRSFITFYEIPSAALTPELTKDYDERTRLISIRFIFYFVGGSLLTIITFRYFLQPSAEYPVGQLNPAGYRIYAYLSGALMFASMIVSALGTHKYIKYLEQPKTDRRRSILHVLREMRETVSDRSFIMVAAASFCKAAALGISGALSAYMSTFFWKLSAGQISLLMIDSFFAVGFAYAMATRLSKRFGKRNVAIACYVLSIIFASWPAILKVTGIALQPGDASVVPVLFLNGIVFGGLGISSTILAGSMIADCVEEAQKKTGRRSEGLMFAINGLIGKIVSGFGVFGAGMVLAFVGFPEKANPNDVSIEVVNNMWYTYMVVVAVLYAAGTWLLTQYNITKADHERNIMELEAEAGNEAQVATLGRNVQ</sequence>
<evidence type="ECO:0000313" key="5">
    <source>
        <dbReference type="Proteomes" id="UP000024942"/>
    </source>
</evidence>
<comment type="similarity">
    <text evidence="1">Belongs to the sodium:galactoside symporter (TC 2.A.2) family.</text>
</comment>
<keyword evidence="3" id="KW-0472">Membrane</keyword>
<dbReference type="eggNOG" id="COG2211">
    <property type="taxonomic scope" value="Bacteria"/>
</dbReference>
<dbReference type="Gene3D" id="1.20.1250.20">
    <property type="entry name" value="MFS general substrate transporter like domains"/>
    <property type="match status" value="2"/>
</dbReference>
<dbReference type="PATRIC" id="fig|1280953.3.peg.2635"/>
<feature type="transmembrane region" description="Helical" evidence="3">
    <location>
        <begin position="251"/>
        <end position="276"/>
    </location>
</feature>
<protein>
    <recommendedName>
        <fullName evidence="6">Sugar transporter</fullName>
    </recommendedName>
</protein>
<evidence type="ECO:0000256" key="3">
    <source>
        <dbReference type="SAM" id="Phobius"/>
    </source>
</evidence>
<feature type="transmembrane region" description="Helical" evidence="3">
    <location>
        <begin position="355"/>
        <end position="380"/>
    </location>
</feature>
<dbReference type="GO" id="GO:0008643">
    <property type="term" value="P:carbohydrate transport"/>
    <property type="evidence" value="ECO:0007669"/>
    <property type="project" value="InterPro"/>
</dbReference>
<feature type="transmembrane region" description="Helical" evidence="3">
    <location>
        <begin position="157"/>
        <end position="178"/>
    </location>
</feature>
<name>A0A059G5K6_9PROT</name>
<feature type="transmembrane region" description="Helical" evidence="3">
    <location>
        <begin position="401"/>
        <end position="421"/>
    </location>
</feature>
<feature type="transmembrane region" description="Helical" evidence="3">
    <location>
        <begin position="198"/>
        <end position="217"/>
    </location>
</feature>
<dbReference type="InterPro" id="IPR036259">
    <property type="entry name" value="MFS_trans_sf"/>
</dbReference>
<comment type="caution">
    <text evidence="4">The sequence shown here is derived from an EMBL/GenBank/DDBJ whole genome shotgun (WGS) entry which is preliminary data.</text>
</comment>